<sequence>MHNRLLQWRFANARAETSMAAVKRVAQKKFVNAWLRISLTRDMIIEKRNQVLKLKHQIKLYEIMKSQMKYLTEWSRIEARNCEAVGRVARKLSAISVSLPLVDGAQAQVMTFYDAISTATGVIDSIEAMIADMYRQIETASYVLVELMIVLKQYKQYFEELEKSIAIVSNLEVRENSLRVSFIQMGKEMKEPKIVHTYPTCLDKH</sequence>
<dbReference type="InterPro" id="IPR007573">
    <property type="entry name" value="QWRF"/>
</dbReference>
<protein>
    <recommendedName>
        <fullName evidence="4">QWRF motif-containing protein 7</fullName>
    </recommendedName>
</protein>
<dbReference type="Pfam" id="PF04484">
    <property type="entry name" value="QWRF"/>
    <property type="match status" value="1"/>
</dbReference>
<keyword evidence="3" id="KW-1185">Reference proteome</keyword>
<dbReference type="Proteomes" id="UP000834106">
    <property type="component" value="Chromosome 13"/>
</dbReference>
<gene>
    <name evidence="2" type="ORF">FPE_LOCUS22403</name>
</gene>
<dbReference type="EMBL" id="OU503048">
    <property type="protein sequence ID" value="CAI9774973.1"/>
    <property type="molecule type" value="Genomic_DNA"/>
</dbReference>
<dbReference type="PANTHER" id="PTHR31807:SF27">
    <property type="entry name" value="QWRF MOTIF-CONTAINING PROTEIN 7"/>
    <property type="match status" value="1"/>
</dbReference>
<evidence type="ECO:0000313" key="2">
    <source>
        <dbReference type="EMBL" id="CAI9774973.1"/>
    </source>
</evidence>
<organism evidence="2 3">
    <name type="scientific">Fraxinus pennsylvanica</name>
    <dbReference type="NCBI Taxonomy" id="56036"/>
    <lineage>
        <taxon>Eukaryota</taxon>
        <taxon>Viridiplantae</taxon>
        <taxon>Streptophyta</taxon>
        <taxon>Embryophyta</taxon>
        <taxon>Tracheophyta</taxon>
        <taxon>Spermatophyta</taxon>
        <taxon>Magnoliopsida</taxon>
        <taxon>eudicotyledons</taxon>
        <taxon>Gunneridae</taxon>
        <taxon>Pentapetalae</taxon>
        <taxon>asterids</taxon>
        <taxon>lamiids</taxon>
        <taxon>Lamiales</taxon>
        <taxon>Oleaceae</taxon>
        <taxon>Oleeae</taxon>
        <taxon>Fraxinus</taxon>
    </lineage>
</organism>
<reference evidence="2" key="1">
    <citation type="submission" date="2023-05" db="EMBL/GenBank/DDBJ databases">
        <authorList>
            <person name="Huff M."/>
        </authorList>
    </citation>
    <scope>NUCLEOTIDE SEQUENCE</scope>
</reference>
<accession>A0AAD2E3P2</accession>
<evidence type="ECO:0008006" key="4">
    <source>
        <dbReference type="Google" id="ProtNLM"/>
    </source>
</evidence>
<evidence type="ECO:0000256" key="1">
    <source>
        <dbReference type="ARBA" id="ARBA00010016"/>
    </source>
</evidence>
<evidence type="ECO:0000313" key="3">
    <source>
        <dbReference type="Proteomes" id="UP000834106"/>
    </source>
</evidence>
<comment type="similarity">
    <text evidence="1">Belongs to the QWRF family.</text>
</comment>
<dbReference type="GO" id="GO:0008017">
    <property type="term" value="F:microtubule binding"/>
    <property type="evidence" value="ECO:0007669"/>
    <property type="project" value="TreeGrafter"/>
</dbReference>
<dbReference type="AlphaFoldDB" id="A0AAD2E3P2"/>
<proteinExistence type="inferred from homology"/>
<name>A0AAD2E3P2_9LAMI</name>
<dbReference type="GO" id="GO:0005737">
    <property type="term" value="C:cytoplasm"/>
    <property type="evidence" value="ECO:0007669"/>
    <property type="project" value="TreeGrafter"/>
</dbReference>
<dbReference type="PANTHER" id="PTHR31807">
    <property type="entry name" value="AUGMIN FAMILY MEMBER"/>
    <property type="match status" value="1"/>
</dbReference>
<dbReference type="GO" id="GO:0005880">
    <property type="term" value="C:nuclear microtubule"/>
    <property type="evidence" value="ECO:0007669"/>
    <property type="project" value="TreeGrafter"/>
</dbReference>
<dbReference type="GO" id="GO:0051225">
    <property type="term" value="P:spindle assembly"/>
    <property type="evidence" value="ECO:0007669"/>
    <property type="project" value="TreeGrafter"/>
</dbReference>